<dbReference type="EMBL" id="AP026867">
    <property type="protein sequence ID" value="BDS12791.1"/>
    <property type="molecule type" value="Genomic_DNA"/>
</dbReference>
<reference evidence="1" key="1">
    <citation type="submission" date="2022-09" db="EMBL/GenBank/DDBJ databases">
        <title>Aureispira anguillicida sp. nov., isolated from Leptocephalus of Japanese eel Anguilla japonica.</title>
        <authorList>
            <person name="Yuasa K."/>
            <person name="Mekata T."/>
            <person name="Ikunari K."/>
        </authorList>
    </citation>
    <scope>NUCLEOTIDE SEQUENCE</scope>
    <source>
        <strain evidence="1">EL160426</strain>
    </source>
</reference>
<organism evidence="1 2">
    <name type="scientific">Aureispira anguillae</name>
    <dbReference type="NCBI Taxonomy" id="2864201"/>
    <lineage>
        <taxon>Bacteria</taxon>
        <taxon>Pseudomonadati</taxon>
        <taxon>Bacteroidota</taxon>
        <taxon>Saprospiria</taxon>
        <taxon>Saprospirales</taxon>
        <taxon>Saprospiraceae</taxon>
        <taxon>Aureispira</taxon>
    </lineage>
</organism>
<name>A0A916DV47_9BACT</name>
<dbReference type="Proteomes" id="UP001060919">
    <property type="component" value="Chromosome"/>
</dbReference>
<protein>
    <submittedName>
        <fullName evidence="1">Uncharacterized protein</fullName>
    </submittedName>
</protein>
<sequence length="41" mass="4865">MFCIFQRLQFYPFVISIFRKPSNLQNEADKISILVEGTLEK</sequence>
<evidence type="ECO:0000313" key="1">
    <source>
        <dbReference type="EMBL" id="BDS12791.1"/>
    </source>
</evidence>
<evidence type="ECO:0000313" key="2">
    <source>
        <dbReference type="Proteomes" id="UP001060919"/>
    </source>
</evidence>
<dbReference type="KEGG" id="aup:AsAng_0035160"/>
<proteinExistence type="predicted"/>
<accession>A0A916DV47</accession>
<gene>
    <name evidence="1" type="ORF">AsAng_0035160</name>
</gene>
<keyword evidence="2" id="KW-1185">Reference proteome</keyword>
<dbReference type="AlphaFoldDB" id="A0A916DV47"/>